<dbReference type="EMBL" id="PEZX01000023">
    <property type="protein sequence ID" value="PIS07011.1"/>
    <property type="molecule type" value="Genomic_DNA"/>
</dbReference>
<sequence length="68" mass="7967">MFKEIKEDISEIRSELRIIRRDIEILTNRVDQVALASRQDTDVLYTEIEKLKKRIKALEIKVVSPAKA</sequence>
<keyword evidence="1" id="KW-0175">Coiled coil</keyword>
<gene>
    <name evidence="2" type="ORF">COT79_01625</name>
</gene>
<evidence type="ECO:0000313" key="2">
    <source>
        <dbReference type="EMBL" id="PIS07011.1"/>
    </source>
</evidence>
<organism evidence="2 3">
    <name type="scientific">Candidatus Berkelbacteria bacterium CG10_big_fil_rev_8_21_14_0_10_43_14</name>
    <dbReference type="NCBI Taxonomy" id="1974515"/>
    <lineage>
        <taxon>Bacteria</taxon>
        <taxon>Candidatus Berkelbacteria</taxon>
    </lineage>
</organism>
<dbReference type="Proteomes" id="UP000231162">
    <property type="component" value="Unassembled WGS sequence"/>
</dbReference>
<feature type="coiled-coil region" evidence="1">
    <location>
        <begin position="2"/>
        <end position="61"/>
    </location>
</feature>
<reference evidence="3" key="1">
    <citation type="submission" date="2017-09" db="EMBL/GenBank/DDBJ databases">
        <title>Depth-based differentiation of microbial function through sediment-hosted aquifers and enrichment of novel symbionts in the deep terrestrial subsurface.</title>
        <authorList>
            <person name="Probst A.J."/>
            <person name="Ladd B."/>
            <person name="Jarett J.K."/>
            <person name="Geller-Mcgrath D.E."/>
            <person name="Sieber C.M.K."/>
            <person name="Emerson J.B."/>
            <person name="Anantharaman K."/>
            <person name="Thomas B.C."/>
            <person name="Malmstrom R."/>
            <person name="Stieglmeier M."/>
            <person name="Klingl A."/>
            <person name="Woyke T."/>
            <person name="Ryan C.M."/>
            <person name="Banfield J.F."/>
        </authorList>
    </citation>
    <scope>NUCLEOTIDE SEQUENCE [LARGE SCALE GENOMIC DNA]</scope>
</reference>
<proteinExistence type="predicted"/>
<evidence type="ECO:0000256" key="1">
    <source>
        <dbReference type="SAM" id="Coils"/>
    </source>
</evidence>
<evidence type="ECO:0000313" key="3">
    <source>
        <dbReference type="Proteomes" id="UP000231162"/>
    </source>
</evidence>
<protein>
    <submittedName>
        <fullName evidence="2">Uncharacterized protein</fullName>
    </submittedName>
</protein>
<accession>A0A2M6RAM1</accession>
<comment type="caution">
    <text evidence="2">The sequence shown here is derived from an EMBL/GenBank/DDBJ whole genome shotgun (WGS) entry which is preliminary data.</text>
</comment>
<name>A0A2M6RAM1_9BACT</name>
<dbReference type="AlphaFoldDB" id="A0A2M6RAM1"/>